<dbReference type="InterPro" id="IPR036388">
    <property type="entry name" value="WH-like_DNA-bd_sf"/>
</dbReference>
<feature type="domain" description="RNA polymerase sigma-70 region 2" evidence="7">
    <location>
        <begin position="41"/>
        <end position="107"/>
    </location>
</feature>
<dbReference type="KEGG" id="ftj:FTUN_1442"/>
<dbReference type="SUPFAM" id="SSF88946">
    <property type="entry name" value="Sigma2 domain of RNA polymerase sigma factors"/>
    <property type="match status" value="1"/>
</dbReference>
<evidence type="ECO:0000313" key="9">
    <source>
        <dbReference type="EMBL" id="QJW93928.1"/>
    </source>
</evidence>
<dbReference type="AlphaFoldDB" id="A0A6M5YIX1"/>
<keyword evidence="2" id="KW-0805">Transcription regulation</keyword>
<dbReference type="GO" id="GO:0006352">
    <property type="term" value="P:DNA-templated transcription initiation"/>
    <property type="evidence" value="ECO:0007669"/>
    <property type="project" value="InterPro"/>
</dbReference>
<sequence>MNQLLRYLQAASSAPTLSEAPDRELLARFARQRDTDAFAALVARHGTAVWAACRRMLDRDEDAEDAFQAVFLTLARKAASVGNSLPAWLHGVARRIAANVRRNQRRRTRTESAARIPESRTTDVSWREGLAILDEELARLPDRYRAVLNVCCLDGRSRDEAARHLGCSEGQVKDRLERGRELLRSRLARRGIDLGAVLLAATVARGAAAVPDALLDVAVRLATGPTTAGVSSAAFALSEKVVCAMLVQKLKVVAVVVLATCLAVGGTLVPGSAEGTEPGSGETGQNAQRNPVTAFDPRADAGGPVTQFRPAADPLNAPGKPADGAQPKRPVTADPDPKALRDPGNRFDVEVTGRTDGGCSGTELYFYDSDLGTAAVHAGLVKVGERAVITVTVVRCPRSGEGSTRNGVKSAPWDAARPSDTALVLQRIPKEDRPAVKEPEGLTIDQALLAARGEKVAVIFEVAAVQTTRRPRFGASESRALRFTPKHGPMAGGEFHVILSDKAVTPLYNLGLMDARGGGSEFFRGKTIRVTGKVEPIENPKMKRMDYHLVIVDPDDLVVVK</sequence>
<dbReference type="InterPro" id="IPR007627">
    <property type="entry name" value="RNA_pol_sigma70_r2"/>
</dbReference>
<gene>
    <name evidence="9" type="ORF">FTUN_1442</name>
</gene>
<dbReference type="InterPro" id="IPR036609">
    <property type="entry name" value="LCCL_sf"/>
</dbReference>
<feature type="domain" description="LCCL" evidence="6">
    <location>
        <begin position="359"/>
        <end position="414"/>
    </location>
</feature>
<feature type="compositionally biased region" description="Basic and acidic residues" evidence="5">
    <location>
        <begin position="335"/>
        <end position="353"/>
    </location>
</feature>
<dbReference type="GO" id="GO:0003677">
    <property type="term" value="F:DNA binding"/>
    <property type="evidence" value="ECO:0007669"/>
    <property type="project" value="InterPro"/>
</dbReference>
<dbReference type="Pfam" id="PF08281">
    <property type="entry name" value="Sigma70_r4_2"/>
    <property type="match status" value="1"/>
</dbReference>
<evidence type="ECO:0000259" key="6">
    <source>
        <dbReference type="Pfam" id="PF03815"/>
    </source>
</evidence>
<evidence type="ECO:0000259" key="8">
    <source>
        <dbReference type="Pfam" id="PF08281"/>
    </source>
</evidence>
<proteinExistence type="inferred from homology"/>
<dbReference type="SUPFAM" id="SSF69848">
    <property type="entry name" value="LCCL domain"/>
    <property type="match status" value="1"/>
</dbReference>
<dbReference type="InterPro" id="IPR013324">
    <property type="entry name" value="RNA_pol_sigma_r3/r4-like"/>
</dbReference>
<evidence type="ECO:0000313" key="10">
    <source>
        <dbReference type="Proteomes" id="UP000503447"/>
    </source>
</evidence>
<protein>
    <recommendedName>
        <fullName evidence="11">ECF RNA polymerase sigma factor SigE</fullName>
    </recommendedName>
</protein>
<dbReference type="RefSeq" id="WP_171470026.1">
    <property type="nucleotide sequence ID" value="NZ_CP053452.2"/>
</dbReference>
<evidence type="ECO:0000256" key="4">
    <source>
        <dbReference type="ARBA" id="ARBA00023163"/>
    </source>
</evidence>
<keyword evidence="3" id="KW-0731">Sigma factor</keyword>
<keyword evidence="4" id="KW-0804">Transcription</keyword>
<dbReference type="SUPFAM" id="SSF88659">
    <property type="entry name" value="Sigma3 and sigma4 domains of RNA polymerase sigma factors"/>
    <property type="match status" value="1"/>
</dbReference>
<dbReference type="PANTHER" id="PTHR43133">
    <property type="entry name" value="RNA POLYMERASE ECF-TYPE SIGMA FACTO"/>
    <property type="match status" value="1"/>
</dbReference>
<dbReference type="Gene3D" id="2.170.130.20">
    <property type="entry name" value="LCCL-like domain"/>
    <property type="match status" value="1"/>
</dbReference>
<evidence type="ECO:0000256" key="2">
    <source>
        <dbReference type="ARBA" id="ARBA00023015"/>
    </source>
</evidence>
<dbReference type="GO" id="GO:0016987">
    <property type="term" value="F:sigma factor activity"/>
    <property type="evidence" value="ECO:0007669"/>
    <property type="project" value="UniProtKB-KW"/>
</dbReference>
<dbReference type="NCBIfam" id="TIGR02937">
    <property type="entry name" value="sigma70-ECF"/>
    <property type="match status" value="1"/>
</dbReference>
<dbReference type="Pfam" id="PF03815">
    <property type="entry name" value="LCCL"/>
    <property type="match status" value="1"/>
</dbReference>
<dbReference type="EMBL" id="CP053452">
    <property type="protein sequence ID" value="QJW93928.1"/>
    <property type="molecule type" value="Genomic_DNA"/>
</dbReference>
<name>A0A6M5YIX1_9BACT</name>
<reference evidence="10" key="1">
    <citation type="submission" date="2020-05" db="EMBL/GenBank/DDBJ databases">
        <title>Frigoriglobus tundricola gen. nov., sp. nov., a psychrotolerant cellulolytic planctomycete of the family Gemmataceae with two divergent copies of 16S rRNA gene.</title>
        <authorList>
            <person name="Kulichevskaya I.S."/>
            <person name="Ivanova A.A."/>
            <person name="Naumoff D.G."/>
            <person name="Beletsky A.V."/>
            <person name="Rijpstra W.I.C."/>
            <person name="Sinninghe Damste J.S."/>
            <person name="Mardanov A.V."/>
            <person name="Ravin N.V."/>
            <person name="Dedysh S.N."/>
        </authorList>
    </citation>
    <scope>NUCLEOTIDE SEQUENCE [LARGE SCALE GENOMIC DNA]</scope>
    <source>
        <strain evidence="10">PL17</strain>
    </source>
</reference>
<dbReference type="InterPro" id="IPR013249">
    <property type="entry name" value="RNA_pol_sigma70_r4_t2"/>
</dbReference>
<evidence type="ECO:0000259" key="7">
    <source>
        <dbReference type="Pfam" id="PF04542"/>
    </source>
</evidence>
<dbReference type="PANTHER" id="PTHR43133:SF51">
    <property type="entry name" value="RNA POLYMERASE SIGMA FACTOR"/>
    <property type="match status" value="1"/>
</dbReference>
<evidence type="ECO:0000256" key="5">
    <source>
        <dbReference type="SAM" id="MobiDB-lite"/>
    </source>
</evidence>
<dbReference type="InterPro" id="IPR014284">
    <property type="entry name" value="RNA_pol_sigma-70_dom"/>
</dbReference>
<evidence type="ECO:0000256" key="1">
    <source>
        <dbReference type="ARBA" id="ARBA00010641"/>
    </source>
</evidence>
<accession>A0A6M5YIX1</accession>
<feature type="domain" description="RNA polymerase sigma factor 70 region 4 type 2" evidence="8">
    <location>
        <begin position="132"/>
        <end position="183"/>
    </location>
</feature>
<organism evidence="9 10">
    <name type="scientific">Frigoriglobus tundricola</name>
    <dbReference type="NCBI Taxonomy" id="2774151"/>
    <lineage>
        <taxon>Bacteria</taxon>
        <taxon>Pseudomonadati</taxon>
        <taxon>Planctomycetota</taxon>
        <taxon>Planctomycetia</taxon>
        <taxon>Gemmatales</taxon>
        <taxon>Gemmataceae</taxon>
        <taxon>Frigoriglobus</taxon>
    </lineage>
</organism>
<dbReference type="Gene3D" id="1.10.10.10">
    <property type="entry name" value="Winged helix-like DNA-binding domain superfamily/Winged helix DNA-binding domain"/>
    <property type="match status" value="1"/>
</dbReference>
<evidence type="ECO:0008006" key="11">
    <source>
        <dbReference type="Google" id="ProtNLM"/>
    </source>
</evidence>
<feature type="region of interest" description="Disordered" evidence="5">
    <location>
        <begin position="269"/>
        <end position="354"/>
    </location>
</feature>
<dbReference type="Pfam" id="PF04542">
    <property type="entry name" value="Sigma70_r2"/>
    <property type="match status" value="1"/>
</dbReference>
<dbReference type="InterPro" id="IPR013325">
    <property type="entry name" value="RNA_pol_sigma_r2"/>
</dbReference>
<keyword evidence="10" id="KW-1185">Reference proteome</keyword>
<evidence type="ECO:0000256" key="3">
    <source>
        <dbReference type="ARBA" id="ARBA00023082"/>
    </source>
</evidence>
<comment type="similarity">
    <text evidence="1">Belongs to the sigma-70 factor family. ECF subfamily.</text>
</comment>
<dbReference type="InterPro" id="IPR004043">
    <property type="entry name" value="LCCL"/>
</dbReference>
<dbReference type="Gene3D" id="1.10.1740.10">
    <property type="match status" value="1"/>
</dbReference>
<dbReference type="Proteomes" id="UP000503447">
    <property type="component" value="Chromosome"/>
</dbReference>
<dbReference type="CDD" id="cd06171">
    <property type="entry name" value="Sigma70_r4"/>
    <property type="match status" value="1"/>
</dbReference>
<dbReference type="InterPro" id="IPR039425">
    <property type="entry name" value="RNA_pol_sigma-70-like"/>
</dbReference>